<dbReference type="EMBL" id="CP011144">
    <property type="protein sequence ID" value="AKC85652.1"/>
    <property type="molecule type" value="Genomic_DNA"/>
</dbReference>
<evidence type="ECO:0000313" key="2">
    <source>
        <dbReference type="EMBL" id="AKC85652.1"/>
    </source>
</evidence>
<organism evidence="2 3">
    <name type="scientific">Pseudoxanthomonas suwonensis</name>
    <dbReference type="NCBI Taxonomy" id="314722"/>
    <lineage>
        <taxon>Bacteria</taxon>
        <taxon>Pseudomonadati</taxon>
        <taxon>Pseudomonadota</taxon>
        <taxon>Gammaproteobacteria</taxon>
        <taxon>Lysobacterales</taxon>
        <taxon>Lysobacteraceae</taxon>
        <taxon>Pseudoxanthomonas</taxon>
    </lineage>
</organism>
<sequence length="198" mass="21299">MGRPGTRVKQSAVAQGAAGRLHWPAVFAGLLASALVFPVLLLVFLIGSGEVPTAAAQVEGMLVVLGISVLVTFLHALLLGLPAFLLLRRFGWLSARTLSVAGFVAGALLVGMAGWPWRGGAPGSSYSTSWHGRFVEMQRDGVPTLYGWLSWLESVAVFGLVGIASALAFWYGWRYFQRQADARRQRGFLPRQPGHPAQ</sequence>
<keyword evidence="1" id="KW-0812">Transmembrane</keyword>
<dbReference type="AlphaFoldDB" id="A0A0E3YZR1"/>
<dbReference type="PATRIC" id="fig|314722.6.peg.335"/>
<proteinExistence type="predicted"/>
<dbReference type="Proteomes" id="UP000033067">
    <property type="component" value="Chromosome"/>
</dbReference>
<accession>A0A0E3YZR1</accession>
<keyword evidence="1" id="KW-0472">Membrane</keyword>
<dbReference type="KEGG" id="psuw:WQ53_01590"/>
<evidence type="ECO:0000256" key="1">
    <source>
        <dbReference type="SAM" id="Phobius"/>
    </source>
</evidence>
<name>A0A0E3YZR1_9GAMM</name>
<reference evidence="2 3" key="1">
    <citation type="journal article" date="2015" name="Genome Announc.">
        <title>Complete Genome Sequence of Pseudoxanthomonas suwonensis Strain J1, a Cellulose-Degrading Bacterium Isolated from Leaf- and Wood-Enriched Soil.</title>
        <authorList>
            <person name="Hou L."/>
            <person name="Jiang J."/>
            <person name="Xu Z."/>
            <person name="Zhou Y."/>
            <person name="Leung F.C."/>
        </authorList>
    </citation>
    <scope>NUCLEOTIDE SEQUENCE [LARGE SCALE GENOMIC DNA]</scope>
    <source>
        <strain evidence="2 3">J1</strain>
    </source>
</reference>
<feature type="transmembrane region" description="Helical" evidence="1">
    <location>
        <begin position="21"/>
        <end position="48"/>
    </location>
</feature>
<gene>
    <name evidence="2" type="ORF">WQ53_01590</name>
</gene>
<keyword evidence="1" id="KW-1133">Transmembrane helix</keyword>
<protein>
    <submittedName>
        <fullName evidence="2">Uncharacterized protein</fullName>
    </submittedName>
</protein>
<evidence type="ECO:0000313" key="3">
    <source>
        <dbReference type="Proteomes" id="UP000033067"/>
    </source>
</evidence>
<feature type="transmembrane region" description="Helical" evidence="1">
    <location>
        <begin position="98"/>
        <end position="117"/>
    </location>
</feature>
<feature type="transmembrane region" description="Helical" evidence="1">
    <location>
        <begin position="60"/>
        <end position="86"/>
    </location>
</feature>
<feature type="transmembrane region" description="Helical" evidence="1">
    <location>
        <begin position="155"/>
        <end position="176"/>
    </location>
</feature>
<keyword evidence="3" id="KW-1185">Reference proteome</keyword>